<dbReference type="PANTHER" id="PTHR24567:SF74">
    <property type="entry name" value="HTH-TYPE TRANSCRIPTIONAL REGULATOR ARCR"/>
    <property type="match status" value="1"/>
</dbReference>
<dbReference type="Gene3D" id="1.10.10.10">
    <property type="entry name" value="Winged helix-like DNA-binding domain superfamily/Winged helix DNA-binding domain"/>
    <property type="match status" value="1"/>
</dbReference>
<dbReference type="SUPFAM" id="SSF46785">
    <property type="entry name" value="Winged helix' DNA-binding domain"/>
    <property type="match status" value="1"/>
</dbReference>
<evidence type="ECO:0000259" key="4">
    <source>
        <dbReference type="PROSITE" id="PS50042"/>
    </source>
</evidence>
<comment type="caution">
    <text evidence="6">The sequence shown here is derived from an EMBL/GenBank/DDBJ whole genome shotgun (WGS) entry which is preliminary data.</text>
</comment>
<evidence type="ECO:0000313" key="7">
    <source>
        <dbReference type="Proteomes" id="UP000546200"/>
    </source>
</evidence>
<dbReference type="GO" id="GO:0003700">
    <property type="term" value="F:DNA-binding transcription factor activity"/>
    <property type="evidence" value="ECO:0007669"/>
    <property type="project" value="TreeGrafter"/>
</dbReference>
<dbReference type="Gene3D" id="2.60.120.10">
    <property type="entry name" value="Jelly Rolls"/>
    <property type="match status" value="1"/>
</dbReference>
<dbReference type="CDD" id="cd00038">
    <property type="entry name" value="CAP_ED"/>
    <property type="match status" value="1"/>
</dbReference>
<dbReference type="InterPro" id="IPR050397">
    <property type="entry name" value="Env_Response_Regulators"/>
</dbReference>
<evidence type="ECO:0000313" key="6">
    <source>
        <dbReference type="EMBL" id="MBB5716998.1"/>
    </source>
</evidence>
<reference evidence="6 7" key="1">
    <citation type="submission" date="2020-08" db="EMBL/GenBank/DDBJ databases">
        <title>Genomic Encyclopedia of Type Strains, Phase IV (KMG-IV): sequencing the most valuable type-strain genomes for metagenomic binning, comparative biology and taxonomic classification.</title>
        <authorList>
            <person name="Goeker M."/>
        </authorList>
    </citation>
    <scope>NUCLEOTIDE SEQUENCE [LARGE SCALE GENOMIC DNA]</scope>
    <source>
        <strain evidence="6 7">DSM 100044</strain>
    </source>
</reference>
<evidence type="ECO:0000256" key="1">
    <source>
        <dbReference type="ARBA" id="ARBA00023015"/>
    </source>
</evidence>
<dbReference type="GO" id="GO:0003677">
    <property type="term" value="F:DNA binding"/>
    <property type="evidence" value="ECO:0007669"/>
    <property type="project" value="UniProtKB-KW"/>
</dbReference>
<feature type="domain" description="Cyclic nucleotide-binding" evidence="4">
    <location>
        <begin position="13"/>
        <end position="133"/>
    </location>
</feature>
<keyword evidence="3" id="KW-0804">Transcription</keyword>
<keyword evidence="2" id="KW-0238">DNA-binding</keyword>
<dbReference type="InterPro" id="IPR036388">
    <property type="entry name" value="WH-like_DNA-bd_sf"/>
</dbReference>
<dbReference type="Proteomes" id="UP000546200">
    <property type="component" value="Unassembled WGS sequence"/>
</dbReference>
<protein>
    <submittedName>
        <fullName evidence="6">CRP-like cAMP-binding protein</fullName>
    </submittedName>
</protein>
<name>A0A7W9BH97_9SPHN</name>
<evidence type="ECO:0000259" key="5">
    <source>
        <dbReference type="PROSITE" id="PS51063"/>
    </source>
</evidence>
<proteinExistence type="predicted"/>
<dbReference type="PANTHER" id="PTHR24567">
    <property type="entry name" value="CRP FAMILY TRANSCRIPTIONAL REGULATORY PROTEIN"/>
    <property type="match status" value="1"/>
</dbReference>
<keyword evidence="7" id="KW-1185">Reference proteome</keyword>
<dbReference type="InterPro" id="IPR000595">
    <property type="entry name" value="cNMP-bd_dom"/>
</dbReference>
<dbReference type="InterPro" id="IPR014710">
    <property type="entry name" value="RmlC-like_jellyroll"/>
</dbReference>
<dbReference type="SUPFAM" id="SSF51206">
    <property type="entry name" value="cAMP-binding domain-like"/>
    <property type="match status" value="1"/>
</dbReference>
<dbReference type="InterPro" id="IPR018490">
    <property type="entry name" value="cNMP-bd_dom_sf"/>
</dbReference>
<sequence>MDASSLLWGGNDLLAILPEATLNRMAPRCSRVTLQKGEVISEADQPIASVLFIESGVASIFKPGPNYSTEIALAGPESFCGTPIVLESESWPYRIIVQADQLTGVQIGASALRQILAQDAELRRVLLRAVQVKLVQVSEGLISNTRQRLSQRLARWLLMYRDRMRSDRLPLTHEYMATMVGVQRSGVTAALHEMEGDGLISARRGLITILSLPALMALAAGGYGVAERHQARLTTVRPVTSPAVRGTGMPGAGTLRIQ</sequence>
<dbReference type="Pfam" id="PF13545">
    <property type="entry name" value="HTH_Crp_2"/>
    <property type="match status" value="1"/>
</dbReference>
<dbReference type="RefSeq" id="WP_184060729.1">
    <property type="nucleotide sequence ID" value="NZ_JACIJK010000020.1"/>
</dbReference>
<dbReference type="Pfam" id="PF00027">
    <property type="entry name" value="cNMP_binding"/>
    <property type="match status" value="1"/>
</dbReference>
<dbReference type="PROSITE" id="PS50042">
    <property type="entry name" value="CNMP_BINDING_3"/>
    <property type="match status" value="1"/>
</dbReference>
<feature type="domain" description="HTH crp-type" evidence="5">
    <location>
        <begin position="147"/>
        <end position="213"/>
    </location>
</feature>
<dbReference type="InterPro" id="IPR012318">
    <property type="entry name" value="HTH_CRP"/>
</dbReference>
<dbReference type="EMBL" id="JACIJK010000020">
    <property type="protein sequence ID" value="MBB5716998.1"/>
    <property type="molecule type" value="Genomic_DNA"/>
</dbReference>
<dbReference type="AlphaFoldDB" id="A0A7W9BH97"/>
<dbReference type="PROSITE" id="PS51063">
    <property type="entry name" value="HTH_CRP_2"/>
    <property type="match status" value="1"/>
</dbReference>
<evidence type="ECO:0000256" key="2">
    <source>
        <dbReference type="ARBA" id="ARBA00023125"/>
    </source>
</evidence>
<accession>A0A7W9BH97</accession>
<dbReference type="GO" id="GO:0005829">
    <property type="term" value="C:cytosol"/>
    <property type="evidence" value="ECO:0007669"/>
    <property type="project" value="TreeGrafter"/>
</dbReference>
<organism evidence="6 7">
    <name type="scientific">Sphingomonas aerophila</name>
    <dbReference type="NCBI Taxonomy" id="1344948"/>
    <lineage>
        <taxon>Bacteria</taxon>
        <taxon>Pseudomonadati</taxon>
        <taxon>Pseudomonadota</taxon>
        <taxon>Alphaproteobacteria</taxon>
        <taxon>Sphingomonadales</taxon>
        <taxon>Sphingomonadaceae</taxon>
        <taxon>Sphingomonas</taxon>
    </lineage>
</organism>
<dbReference type="InterPro" id="IPR036390">
    <property type="entry name" value="WH_DNA-bd_sf"/>
</dbReference>
<evidence type="ECO:0000256" key="3">
    <source>
        <dbReference type="ARBA" id="ARBA00023163"/>
    </source>
</evidence>
<keyword evidence="1" id="KW-0805">Transcription regulation</keyword>
<gene>
    <name evidence="6" type="ORF">FHS94_003871</name>
</gene>
<dbReference type="SMART" id="SM00100">
    <property type="entry name" value="cNMP"/>
    <property type="match status" value="1"/>
</dbReference>